<comment type="caution">
    <text evidence="2">The sequence shown here is derived from an EMBL/GenBank/DDBJ whole genome shotgun (WGS) entry which is preliminary data.</text>
</comment>
<dbReference type="SUPFAM" id="SSF52540">
    <property type="entry name" value="P-loop containing nucleoside triphosphate hydrolases"/>
    <property type="match status" value="1"/>
</dbReference>
<reference evidence="2 3" key="1">
    <citation type="submission" date="2019-08" db="EMBL/GenBank/DDBJ databases">
        <title>In-depth cultivation of the pig gut microbiome towards novel bacterial diversity and tailored functional studies.</title>
        <authorList>
            <person name="Wylensek D."/>
            <person name="Hitch T.C.A."/>
            <person name="Clavel T."/>
        </authorList>
    </citation>
    <scope>NUCLEOTIDE SEQUENCE [LARGE SCALE GENOMIC DNA]</scope>
    <source>
        <strain evidence="2 3">WCA-693-APC-5D-A</strain>
    </source>
</reference>
<keyword evidence="2" id="KW-0418">Kinase</keyword>
<evidence type="ECO:0000259" key="1">
    <source>
        <dbReference type="Pfam" id="PF00485"/>
    </source>
</evidence>
<evidence type="ECO:0000313" key="2">
    <source>
        <dbReference type="EMBL" id="MSU08852.1"/>
    </source>
</evidence>
<dbReference type="GO" id="GO:0016301">
    <property type="term" value="F:kinase activity"/>
    <property type="evidence" value="ECO:0007669"/>
    <property type="project" value="UniProtKB-KW"/>
</dbReference>
<gene>
    <name evidence="2" type="ORF">FYJ84_07640</name>
</gene>
<dbReference type="GeneID" id="96778786"/>
<keyword evidence="3" id="KW-1185">Reference proteome</keyword>
<dbReference type="AlphaFoldDB" id="A0A6I2UIN5"/>
<dbReference type="Proteomes" id="UP000433181">
    <property type="component" value="Unassembled WGS sequence"/>
</dbReference>
<keyword evidence="2" id="KW-0808">Transferase</keyword>
<dbReference type="InterPro" id="IPR006083">
    <property type="entry name" value="PRK/URK"/>
</dbReference>
<protein>
    <submittedName>
        <fullName evidence="2">Nucleoside kinase</fullName>
    </submittedName>
</protein>
<proteinExistence type="predicted"/>
<dbReference type="Pfam" id="PF00485">
    <property type="entry name" value="PRK"/>
    <property type="match status" value="1"/>
</dbReference>
<name>A0A6I2UIN5_9FIRM</name>
<sequence length="331" mass="37676">MSFQKTLEASQEWARILHCSYVTDLNEIIEKGDIGELIRVSEALHEKRIANIADEIARKIDTRRLVLIAGPSSSGKTSFAQRLRVQLRVLGLEPVSISMDDYFLDREHTPKKPNGEYDFECLGAIDLPLFNEHLQKLLAGQRVHVPKFNFKKGARDEKPSAVIELQPSQPVIIEGIHGLNERVSSAIPREQKFKIYVSSLTPLYMTPEVRLSTTQARLFRRMVRDYRTRGTSAAETIRRWPNVIEGEQKNIYPFQDEGDATFNTALLYELGVLKKYAMYLLSEIPPEDSSYGKAQELLAFCRYFKSIGDEKDIPNTSILREFIGGSCFDVG</sequence>
<dbReference type="PANTHER" id="PTHR10285">
    <property type="entry name" value="URIDINE KINASE"/>
    <property type="match status" value="1"/>
</dbReference>
<feature type="domain" description="Phosphoribulokinase/uridine kinase" evidence="1">
    <location>
        <begin position="68"/>
        <end position="263"/>
    </location>
</feature>
<dbReference type="EMBL" id="VUNR01000013">
    <property type="protein sequence ID" value="MSU08852.1"/>
    <property type="molecule type" value="Genomic_DNA"/>
</dbReference>
<organism evidence="2 3">
    <name type="scientific">Anaerovibrio slackiae</name>
    <dbReference type="NCBI Taxonomy" id="2652309"/>
    <lineage>
        <taxon>Bacteria</taxon>
        <taxon>Bacillati</taxon>
        <taxon>Bacillota</taxon>
        <taxon>Negativicutes</taxon>
        <taxon>Selenomonadales</taxon>
        <taxon>Selenomonadaceae</taxon>
        <taxon>Anaerovibrio</taxon>
    </lineage>
</organism>
<dbReference type="GO" id="GO:0005524">
    <property type="term" value="F:ATP binding"/>
    <property type="evidence" value="ECO:0007669"/>
    <property type="project" value="InterPro"/>
</dbReference>
<dbReference type="InterPro" id="IPR027417">
    <property type="entry name" value="P-loop_NTPase"/>
</dbReference>
<evidence type="ECO:0000313" key="3">
    <source>
        <dbReference type="Proteomes" id="UP000433181"/>
    </source>
</evidence>
<dbReference type="RefSeq" id="WP_154407017.1">
    <property type="nucleotide sequence ID" value="NZ_JAQXJM010000179.1"/>
</dbReference>
<dbReference type="CDD" id="cd02028">
    <property type="entry name" value="UMPK_like"/>
    <property type="match status" value="1"/>
</dbReference>
<accession>A0A6I2UIN5</accession>
<dbReference type="Gene3D" id="3.40.50.300">
    <property type="entry name" value="P-loop containing nucleotide triphosphate hydrolases"/>
    <property type="match status" value="1"/>
</dbReference>